<organism evidence="1">
    <name type="scientific">uncultured bacterium</name>
    <name type="common">gcode 4</name>
    <dbReference type="NCBI Taxonomy" id="1234023"/>
    <lineage>
        <taxon>Bacteria</taxon>
        <taxon>environmental samples</taxon>
    </lineage>
</organism>
<dbReference type="EMBL" id="AMFJ01000654">
    <property type="protein sequence ID" value="EKE26831.1"/>
    <property type="molecule type" value="Genomic_DNA"/>
</dbReference>
<dbReference type="InterPro" id="IPR014729">
    <property type="entry name" value="Rossmann-like_a/b/a_fold"/>
</dbReference>
<evidence type="ECO:0000313" key="1">
    <source>
        <dbReference type="EMBL" id="EKE26831.1"/>
    </source>
</evidence>
<dbReference type="AlphaFoldDB" id="K2F6U4"/>
<reference evidence="1" key="1">
    <citation type="journal article" date="2012" name="Science">
        <title>Fermentation, hydrogen, and sulfur metabolism in multiple uncultivated bacterial phyla.</title>
        <authorList>
            <person name="Wrighton K.C."/>
            <person name="Thomas B.C."/>
            <person name="Sharon I."/>
            <person name="Miller C.S."/>
            <person name="Castelle C.J."/>
            <person name="VerBerkmoes N.C."/>
            <person name="Wilkins M.J."/>
            <person name="Hettich R.L."/>
            <person name="Lipton M.S."/>
            <person name="Williams K.H."/>
            <person name="Long P.E."/>
            <person name="Banfield J.F."/>
        </authorList>
    </citation>
    <scope>NUCLEOTIDE SEQUENCE [LARGE SCALE GENOMIC DNA]</scope>
</reference>
<protein>
    <submittedName>
        <fullName evidence="1">Deoxycytidylate deaminase</fullName>
    </submittedName>
</protein>
<dbReference type="SUPFAM" id="SSF53927">
    <property type="entry name" value="Cytidine deaminase-like"/>
    <property type="match status" value="1"/>
</dbReference>
<dbReference type="Gene3D" id="3.40.140.10">
    <property type="entry name" value="Cytidine Deaminase, domain 2"/>
    <property type="match status" value="1"/>
</dbReference>
<dbReference type="InterPro" id="IPR016193">
    <property type="entry name" value="Cytidine_deaminase-like"/>
</dbReference>
<sequence>MEFKNLYIGWGFDILHDDHKFFINEWIRVFSEKYWKLEKIIIWLKSDERLYKQKWYNRPFFSLDWRIYDMSVFLKTKNIDYEIIKTSEVYLDTFDKCNTLLQVRADNKDVWELLKNDWFNVFYVNPFDNHHTSNIEKTLFEVKNMSNCNLRKVWAILIRDWIIIKTWFSWEWNCNNCKKFIKYKQWRWLLSKSVPCDYKHAEEICLERAITWDDLIISDSPCIDCAMLIEKAKIKRVVYLNEYHDTEPVKYLKSKGILVKKAWLNNNIF</sequence>
<dbReference type="Gene3D" id="3.40.50.620">
    <property type="entry name" value="HUPs"/>
    <property type="match status" value="1"/>
</dbReference>
<accession>K2F6U4</accession>
<proteinExistence type="predicted"/>
<name>K2F6U4_9BACT</name>
<comment type="caution">
    <text evidence="1">The sequence shown here is derived from an EMBL/GenBank/DDBJ whole genome shotgun (WGS) entry which is preliminary data.</text>
</comment>
<dbReference type="GO" id="GO:0003824">
    <property type="term" value="F:catalytic activity"/>
    <property type="evidence" value="ECO:0007669"/>
    <property type="project" value="InterPro"/>
</dbReference>
<gene>
    <name evidence="1" type="ORF">ACD_4C00138G0020</name>
</gene>